<proteinExistence type="predicted"/>
<evidence type="ECO:0000313" key="2">
    <source>
        <dbReference type="Proteomes" id="UP000324832"/>
    </source>
</evidence>
<name>A0A5E4PY19_9NEOP</name>
<sequence length="217" mass="25150">MVQKYKEARRTLKNASETARRNAGMIFWRKLSKYPKENPTKLSFSEVSIIKIKLVMNLLRTFCIQPQQTSLPQYKSHKLHAVLFWSNTLQKKLERPSLHISSWNEKNKECTIRLWSFEDLIFIFSTSYVPRKVSTSAPSSTSIQVRPGYHAHPSRPNEFTFQEYDPETPSITAWQGRNSISVPKSSQAALYVNFLSTSSRDSQDSECLDLFQNHDIV</sequence>
<reference evidence="1 2" key="1">
    <citation type="submission" date="2017-07" db="EMBL/GenBank/DDBJ databases">
        <authorList>
            <person name="Talla V."/>
            <person name="Backstrom N."/>
        </authorList>
    </citation>
    <scope>NUCLEOTIDE SEQUENCE [LARGE SCALE GENOMIC DNA]</scope>
</reference>
<dbReference type="AlphaFoldDB" id="A0A5E4PY19"/>
<organism evidence="1 2">
    <name type="scientific">Leptidea sinapis</name>
    <dbReference type="NCBI Taxonomy" id="189913"/>
    <lineage>
        <taxon>Eukaryota</taxon>
        <taxon>Metazoa</taxon>
        <taxon>Ecdysozoa</taxon>
        <taxon>Arthropoda</taxon>
        <taxon>Hexapoda</taxon>
        <taxon>Insecta</taxon>
        <taxon>Pterygota</taxon>
        <taxon>Neoptera</taxon>
        <taxon>Endopterygota</taxon>
        <taxon>Lepidoptera</taxon>
        <taxon>Glossata</taxon>
        <taxon>Ditrysia</taxon>
        <taxon>Papilionoidea</taxon>
        <taxon>Pieridae</taxon>
        <taxon>Dismorphiinae</taxon>
        <taxon>Leptidea</taxon>
    </lineage>
</organism>
<keyword evidence="2" id="KW-1185">Reference proteome</keyword>
<dbReference type="EMBL" id="FZQP02000904">
    <property type="protein sequence ID" value="VVC90925.1"/>
    <property type="molecule type" value="Genomic_DNA"/>
</dbReference>
<gene>
    <name evidence="1" type="ORF">LSINAPIS_LOCUS3734</name>
</gene>
<dbReference type="Proteomes" id="UP000324832">
    <property type="component" value="Unassembled WGS sequence"/>
</dbReference>
<accession>A0A5E4PY19</accession>
<evidence type="ECO:0000313" key="1">
    <source>
        <dbReference type="EMBL" id="VVC90925.1"/>
    </source>
</evidence>
<protein>
    <submittedName>
        <fullName evidence="1">Uncharacterized protein</fullName>
    </submittedName>
</protein>